<dbReference type="PROSITE" id="PS50171">
    <property type="entry name" value="ZF_MATRIN"/>
    <property type="match status" value="1"/>
</dbReference>
<feature type="region of interest" description="Disordered" evidence="8">
    <location>
        <begin position="103"/>
        <end position="128"/>
    </location>
</feature>
<feature type="region of interest" description="Disordered" evidence="8">
    <location>
        <begin position="50"/>
        <end position="73"/>
    </location>
</feature>
<organism evidence="10">
    <name type="scientific">Blastobotrys adeninivorans</name>
    <name type="common">Yeast</name>
    <name type="synonym">Arxula adeninivorans</name>
    <dbReference type="NCBI Taxonomy" id="409370"/>
    <lineage>
        <taxon>Eukaryota</taxon>
        <taxon>Fungi</taxon>
        <taxon>Dikarya</taxon>
        <taxon>Ascomycota</taxon>
        <taxon>Saccharomycotina</taxon>
        <taxon>Dipodascomycetes</taxon>
        <taxon>Dipodascales</taxon>
        <taxon>Trichomonascaceae</taxon>
        <taxon>Blastobotrys</taxon>
    </lineage>
</organism>
<dbReference type="GO" id="GO:0005685">
    <property type="term" value="C:U1 snRNP"/>
    <property type="evidence" value="ECO:0007669"/>
    <property type="project" value="InterPro"/>
</dbReference>
<feature type="compositionally biased region" description="Pro residues" evidence="8">
    <location>
        <begin position="105"/>
        <end position="121"/>
    </location>
</feature>
<keyword evidence="6" id="KW-0539">Nucleus</keyword>
<evidence type="ECO:0000259" key="9">
    <source>
        <dbReference type="PROSITE" id="PS50171"/>
    </source>
</evidence>
<comment type="subcellular location">
    <subcellularLocation>
        <location evidence="1">Nucleus</location>
    </subcellularLocation>
</comment>
<dbReference type="Gene3D" id="3.30.160.60">
    <property type="entry name" value="Classic Zinc Finger"/>
    <property type="match status" value="1"/>
</dbReference>
<dbReference type="Pfam" id="PF06220">
    <property type="entry name" value="zf-U1"/>
    <property type="match status" value="1"/>
</dbReference>
<sequence>MPKYFCDYCGTALTHDSKSVRKSHSLGRNHVKYIVDYYENVGREEGFFRPDMPSSTNPATPASALPTTANPLDQSKQLAEVRTGIPGIDRRQDANSLDRVFAAKPLPPPATIPGLPPPPPQFYHLSTN</sequence>
<dbReference type="EMBL" id="HG937692">
    <property type="protein sequence ID" value="CDP36144.1"/>
    <property type="molecule type" value="Genomic_DNA"/>
</dbReference>
<gene>
    <name evidence="10" type="ORF">GNLVRS02_ARAD1B06292g</name>
</gene>
<dbReference type="GO" id="GO:0030627">
    <property type="term" value="F:pre-mRNA 5'-splice site binding"/>
    <property type="evidence" value="ECO:0007669"/>
    <property type="project" value="InterPro"/>
</dbReference>
<keyword evidence="3" id="KW-0863">Zinc-finger</keyword>
<dbReference type="InterPro" id="IPR017340">
    <property type="entry name" value="U1_snRNP-C"/>
</dbReference>
<reference evidence="10" key="2">
    <citation type="submission" date="2014-06" db="EMBL/GenBank/DDBJ databases">
        <title>The complete genome of Blastobotrys (Arxula) adeninivorans LS3 - a yeast of biotechnological interest.</title>
        <authorList>
            <person name="Kunze G."/>
            <person name="Gaillardin C."/>
            <person name="Czernicka M."/>
            <person name="Durrens P."/>
            <person name="Martin T."/>
            <person name="Boer E."/>
            <person name="Gabaldon T."/>
            <person name="Cruz J."/>
            <person name="Talla E."/>
            <person name="Marck C."/>
            <person name="Goffeau A."/>
            <person name="Barbe V."/>
            <person name="Baret P."/>
            <person name="Baronian K."/>
            <person name="Beier S."/>
            <person name="Bleykasten C."/>
            <person name="Bode R."/>
            <person name="Casaregola S."/>
            <person name="Despons L."/>
            <person name="Fairhead C."/>
            <person name="Giersberg M."/>
            <person name="Gierski P."/>
            <person name="Hahnel U."/>
            <person name="Hartmann A."/>
            <person name="Jankowska D."/>
            <person name="Jubin C."/>
            <person name="Jung P."/>
            <person name="Lafontaine I."/>
            <person name="Leh-Louis V."/>
            <person name="Lemaire M."/>
            <person name="Marcet-Houben M."/>
            <person name="Mascher M."/>
            <person name="Morel G."/>
            <person name="Richard G.-F."/>
            <person name="Riechen J."/>
            <person name="Sacerdot C."/>
            <person name="Sarkar A."/>
            <person name="Savel G."/>
            <person name="Schacherer J."/>
            <person name="Sherman D."/>
            <person name="Straub M.-L."/>
            <person name="Stein N."/>
            <person name="Thierry A."/>
            <person name="Trautwein-Schult A."/>
            <person name="Westhof E."/>
            <person name="Worch S."/>
            <person name="Dujon B."/>
            <person name="Souciet J.-L."/>
            <person name="Wincker P."/>
            <person name="Scholz U."/>
            <person name="Neuveglise N."/>
        </authorList>
    </citation>
    <scope>NUCLEOTIDE SEQUENCE</scope>
    <source>
        <strain evidence="10">LS3</strain>
    </source>
</reference>
<evidence type="ECO:0000256" key="4">
    <source>
        <dbReference type="ARBA" id="ARBA00022833"/>
    </source>
</evidence>
<dbReference type="SUPFAM" id="SSF57667">
    <property type="entry name" value="beta-beta-alpha zinc fingers"/>
    <property type="match status" value="1"/>
</dbReference>
<dbReference type="InterPro" id="IPR036236">
    <property type="entry name" value="Znf_C2H2_sf"/>
</dbReference>
<proteinExistence type="predicted"/>
<name>A0A060T5T3_BLAAD</name>
<evidence type="ECO:0000256" key="1">
    <source>
        <dbReference type="ARBA" id="ARBA00004123"/>
    </source>
</evidence>
<evidence type="ECO:0000256" key="2">
    <source>
        <dbReference type="ARBA" id="ARBA00022723"/>
    </source>
</evidence>
<evidence type="ECO:0000256" key="7">
    <source>
        <dbReference type="ARBA" id="ARBA00023274"/>
    </source>
</evidence>
<evidence type="ECO:0000256" key="8">
    <source>
        <dbReference type="SAM" id="MobiDB-lite"/>
    </source>
</evidence>
<evidence type="ECO:0000313" key="10">
    <source>
        <dbReference type="EMBL" id="CDP36144.1"/>
    </source>
</evidence>
<dbReference type="InterPro" id="IPR003604">
    <property type="entry name" value="Matrin/U1-like-C_Znf_C2H2"/>
</dbReference>
<keyword evidence="4" id="KW-0862">Zinc</keyword>
<evidence type="ECO:0000256" key="5">
    <source>
        <dbReference type="ARBA" id="ARBA00022884"/>
    </source>
</evidence>
<accession>A0A060T5T3</accession>
<dbReference type="SMART" id="SM00451">
    <property type="entry name" value="ZnF_U1"/>
    <property type="match status" value="1"/>
</dbReference>
<keyword evidence="2" id="KW-0479">Metal-binding</keyword>
<feature type="domain" description="Matrin-type" evidence="9">
    <location>
        <begin position="4"/>
        <end position="36"/>
    </location>
</feature>
<dbReference type="GO" id="GO:0000395">
    <property type="term" value="P:mRNA 5'-splice site recognition"/>
    <property type="evidence" value="ECO:0007669"/>
    <property type="project" value="InterPro"/>
</dbReference>
<keyword evidence="5" id="KW-0694">RNA-binding</keyword>
<feature type="compositionally biased region" description="Low complexity" evidence="8">
    <location>
        <begin position="53"/>
        <end position="72"/>
    </location>
</feature>
<protein>
    <submittedName>
        <fullName evidence="10">ARAD1B06292p</fullName>
    </submittedName>
</protein>
<dbReference type="AlphaFoldDB" id="A0A060T5T3"/>
<keyword evidence="7" id="KW-0687">Ribonucleoprotein</keyword>
<dbReference type="PANTHER" id="PTHR31148">
    <property type="entry name" value="U1 SMALL NUCLEAR RIBONUCLEOPROTEIN C"/>
    <property type="match status" value="1"/>
</dbReference>
<evidence type="ECO:0000256" key="3">
    <source>
        <dbReference type="ARBA" id="ARBA00022771"/>
    </source>
</evidence>
<dbReference type="InterPro" id="IPR000690">
    <property type="entry name" value="Matrin/U1-C_Znf_C2H2"/>
</dbReference>
<dbReference type="PANTHER" id="PTHR31148:SF1">
    <property type="entry name" value="U1 SMALL NUCLEAR RIBONUCLEOPROTEIN C"/>
    <property type="match status" value="1"/>
</dbReference>
<dbReference type="GO" id="GO:0008270">
    <property type="term" value="F:zinc ion binding"/>
    <property type="evidence" value="ECO:0007669"/>
    <property type="project" value="UniProtKB-KW"/>
</dbReference>
<reference evidence="10" key="1">
    <citation type="submission" date="2014-02" db="EMBL/GenBank/DDBJ databases">
        <authorList>
            <person name="Genoscope - CEA"/>
        </authorList>
    </citation>
    <scope>NUCLEOTIDE SEQUENCE</scope>
    <source>
        <strain evidence="10">LS3</strain>
    </source>
</reference>
<dbReference type="InterPro" id="IPR013085">
    <property type="entry name" value="U1-CZ_Znf_C2H2"/>
</dbReference>
<evidence type="ECO:0000256" key="6">
    <source>
        <dbReference type="ARBA" id="ARBA00023242"/>
    </source>
</evidence>